<feature type="domain" description="PilX/PilW C-terminal" evidence="1">
    <location>
        <begin position="88"/>
        <end position="182"/>
    </location>
</feature>
<dbReference type="EMBL" id="CP003350">
    <property type="protein sequence ID" value="AFC86571.1"/>
    <property type="molecule type" value="Genomic_DNA"/>
</dbReference>
<name>H8L4L6_FRAAD</name>
<dbReference type="InterPro" id="IPR025205">
    <property type="entry name" value="PilX/PilW_C"/>
</dbReference>
<dbReference type="Pfam" id="PF14341">
    <property type="entry name" value="PilX_N"/>
    <property type="match status" value="1"/>
</dbReference>
<evidence type="ECO:0000313" key="4">
    <source>
        <dbReference type="Proteomes" id="UP000005234"/>
    </source>
</evidence>
<dbReference type="KEGG" id="fau:Fraau_2189"/>
<dbReference type="InterPro" id="IPR025746">
    <property type="entry name" value="PilX_N_dom"/>
</dbReference>
<evidence type="ECO:0000313" key="3">
    <source>
        <dbReference type="EMBL" id="AFC86571.1"/>
    </source>
</evidence>
<proteinExistence type="predicted"/>
<accession>H8L4L6</accession>
<dbReference type="eggNOG" id="COG4726">
    <property type="taxonomic scope" value="Bacteria"/>
</dbReference>
<keyword evidence="4" id="KW-1185">Reference proteome</keyword>
<dbReference type="OrthoDB" id="5951427at2"/>
<sequence>MTRNGLPRSRREQQGVVLVVALVFLLLLTLMALVASGRSLLQERMAGAMRSAMQAQWSAETALRGAEWQLFQGNAVPCYDSSRTVGSTVLNFRHATGWFTTGGTSYRPMDYTSVGGVNALAYNPVYIIEYLGPDRLPGQGASQAVEVGQSGASTGMAYMYRITARATGGNPNIIRVVESTFAATVLESCGLS</sequence>
<dbReference type="AlphaFoldDB" id="H8L4L6"/>
<evidence type="ECO:0000259" key="2">
    <source>
        <dbReference type="Pfam" id="PF14341"/>
    </source>
</evidence>
<dbReference type="Pfam" id="PF13681">
    <property type="entry name" value="PilX"/>
    <property type="match status" value="1"/>
</dbReference>
<dbReference type="RefSeq" id="WP_014403574.1">
    <property type="nucleotide sequence ID" value="NC_017033.1"/>
</dbReference>
<gene>
    <name evidence="3" type="ordered locus">Fraau_2189</name>
</gene>
<protein>
    <submittedName>
        <fullName evidence="3">Tfp pilus assembly protein PilX</fullName>
    </submittedName>
</protein>
<dbReference type="Proteomes" id="UP000005234">
    <property type="component" value="Chromosome"/>
</dbReference>
<reference evidence="3" key="1">
    <citation type="submission" date="2012-02" db="EMBL/GenBank/DDBJ databases">
        <title>The complete genome of Frateuria aurantia DSM 6220.</title>
        <authorList>
            <consortium name="US DOE Joint Genome Institute (JGI-PGF)"/>
            <person name="Lucas S."/>
            <person name="Copeland A."/>
            <person name="Lapidus A."/>
            <person name="Glavina del Rio T."/>
            <person name="Dalin E."/>
            <person name="Tice H."/>
            <person name="Bruce D."/>
            <person name="Goodwin L."/>
            <person name="Pitluck S."/>
            <person name="Peters L."/>
            <person name="Ovchinnikova G."/>
            <person name="Teshima H."/>
            <person name="Kyrpides N."/>
            <person name="Mavromatis K."/>
            <person name="Ivanova N."/>
            <person name="Brettin T."/>
            <person name="Detter J.C."/>
            <person name="Han C."/>
            <person name="Larimer F."/>
            <person name="Land M."/>
            <person name="Hauser L."/>
            <person name="Markowitz V."/>
            <person name="Cheng J.-F."/>
            <person name="Hugenholtz P."/>
            <person name="Woyke T."/>
            <person name="Wu D."/>
            <person name="Brambilla E."/>
            <person name="Klenk H.-P."/>
            <person name="Eisen J.A."/>
        </authorList>
    </citation>
    <scope>NUCLEOTIDE SEQUENCE</scope>
    <source>
        <strain evidence="3">DSM 6220</strain>
    </source>
</reference>
<feature type="domain" description="Type 4 fimbrial biogenesis protein PilX N-terminal" evidence="2">
    <location>
        <begin position="14"/>
        <end position="64"/>
    </location>
</feature>
<dbReference type="HOGENOM" id="CLU_103317_2_0_6"/>
<evidence type="ECO:0000259" key="1">
    <source>
        <dbReference type="Pfam" id="PF13681"/>
    </source>
</evidence>
<dbReference type="STRING" id="767434.Fraau_2189"/>
<organism evidence="3 4">
    <name type="scientific">Frateuria aurantia (strain ATCC 33424 / DSM 6220 / KCTC 2777 / LMG 1558 / NBRC 3245 / NCIMB 13370)</name>
    <name type="common">Acetobacter aurantius</name>
    <dbReference type="NCBI Taxonomy" id="767434"/>
    <lineage>
        <taxon>Bacteria</taxon>
        <taxon>Pseudomonadati</taxon>
        <taxon>Pseudomonadota</taxon>
        <taxon>Gammaproteobacteria</taxon>
        <taxon>Lysobacterales</taxon>
        <taxon>Rhodanobacteraceae</taxon>
        <taxon>Frateuria</taxon>
    </lineage>
</organism>